<accession>A0A8J7M435</accession>
<organism evidence="1 2">
    <name type="scientific">Thermohalobaculum xanthum</name>
    <dbReference type="NCBI Taxonomy" id="2753746"/>
    <lineage>
        <taxon>Bacteria</taxon>
        <taxon>Pseudomonadati</taxon>
        <taxon>Pseudomonadota</taxon>
        <taxon>Alphaproteobacteria</taxon>
        <taxon>Rhodobacterales</taxon>
        <taxon>Paracoccaceae</taxon>
        <taxon>Thermohalobaculum</taxon>
    </lineage>
</organism>
<comment type="caution">
    <text evidence="1">The sequence shown here is derived from an EMBL/GenBank/DDBJ whole genome shotgun (WGS) entry which is preliminary data.</text>
</comment>
<dbReference type="RefSeq" id="WP_200606022.1">
    <property type="nucleotide sequence ID" value="NZ_JAEHHL010000001.1"/>
</dbReference>
<name>A0A8J7M435_9RHOB</name>
<evidence type="ECO:0000313" key="1">
    <source>
        <dbReference type="EMBL" id="MBK0397818.1"/>
    </source>
</evidence>
<gene>
    <name evidence="1" type="ORF">H0I76_01330</name>
</gene>
<evidence type="ECO:0000313" key="2">
    <source>
        <dbReference type="Proteomes" id="UP000655420"/>
    </source>
</evidence>
<proteinExistence type="predicted"/>
<keyword evidence="2" id="KW-1185">Reference proteome</keyword>
<dbReference type="Proteomes" id="UP000655420">
    <property type="component" value="Unassembled WGS sequence"/>
</dbReference>
<sequence>MSTPPREIAYPPLEIELHDWWAGVYDHVFVALHPLHRVALHRGGEDDLDAIKTARPVRWDELRRAVGTPPFPTFALALWCAALAANRDDADARLVDRIERTLAANELAAPWEDTVAPILERPLGEAFARLGVGEVTAWDETREVSTMLTPGDLAAAPAIARRIPFFGPFALSAPGILAVTGTEDIATLIALSDEARERVAPEAHLEGFYAPDGTYCDWINPPDFFQRAPRAAK</sequence>
<protein>
    <submittedName>
        <fullName evidence="1">Uncharacterized protein</fullName>
    </submittedName>
</protein>
<reference evidence="1" key="1">
    <citation type="submission" date="2020-12" db="EMBL/GenBank/DDBJ databases">
        <title>Bacterial taxonomy.</title>
        <authorList>
            <person name="Pan X."/>
        </authorList>
    </citation>
    <scope>NUCLEOTIDE SEQUENCE</scope>
    <source>
        <strain evidence="1">M0105</strain>
    </source>
</reference>
<dbReference type="EMBL" id="JAEHHL010000001">
    <property type="protein sequence ID" value="MBK0397818.1"/>
    <property type="molecule type" value="Genomic_DNA"/>
</dbReference>
<dbReference type="AlphaFoldDB" id="A0A8J7M435"/>